<dbReference type="AlphaFoldDB" id="A0A2T3W9Z2"/>
<evidence type="ECO:0000313" key="3">
    <source>
        <dbReference type="Proteomes" id="UP000240317"/>
    </source>
</evidence>
<dbReference type="Pfam" id="PF09485">
    <property type="entry name" value="CRISPR_Cse2"/>
    <property type="match status" value="1"/>
</dbReference>
<accession>A0A2T3W9Z2</accession>
<evidence type="ECO:0000313" key="2">
    <source>
        <dbReference type="EMBL" id="PTA68614.1"/>
    </source>
</evidence>
<dbReference type="OrthoDB" id="69928at2"/>
<keyword evidence="3" id="KW-1185">Reference proteome</keyword>
<dbReference type="InterPro" id="IPR038287">
    <property type="entry name" value="Cse2_sf"/>
</dbReference>
<dbReference type="CDD" id="cd09731">
    <property type="entry name" value="Cse2_I-E"/>
    <property type="match status" value="1"/>
</dbReference>
<dbReference type="Gene3D" id="1.10.520.40">
    <property type="entry name" value="CRISPR-associated protein Cse2"/>
    <property type="match status" value="1"/>
</dbReference>
<gene>
    <name evidence="2" type="primary">casB</name>
    <name evidence="2" type="ORF">C8263_06770</name>
</gene>
<dbReference type="NCBIfam" id="TIGR02548">
    <property type="entry name" value="casB_cse2"/>
    <property type="match status" value="1"/>
</dbReference>
<proteinExistence type="predicted"/>
<feature type="region of interest" description="Disordered" evidence="1">
    <location>
        <begin position="176"/>
        <end position="199"/>
    </location>
</feature>
<comment type="caution">
    <text evidence="2">The sequence shown here is derived from an EMBL/GenBank/DDBJ whole genome shotgun (WGS) entry which is preliminary data.</text>
</comment>
<sequence length="199" mass="22805">MPPDPLTLEREFFARLGRLERGPLAELRRTLADDQPGDSGQWLQRYIFLSGLERGNRRMQFLVAALYALIERPHDDETEEEAADRAAREGKSLGWLLGTLYREQQERPSTEKRFLALLDADEEALPYQLRQAVALLKGSDVKPDWAQLLRDVSGWSVDGWGEEVRRRWANDFYRAALPPRQKTEAEDTPDSTPTPEAQA</sequence>
<feature type="compositionally biased region" description="Polar residues" evidence="1">
    <location>
        <begin position="190"/>
        <end position="199"/>
    </location>
</feature>
<organism evidence="2 3">
    <name type="scientific">Deinococcus arcticus</name>
    <dbReference type="NCBI Taxonomy" id="2136176"/>
    <lineage>
        <taxon>Bacteria</taxon>
        <taxon>Thermotogati</taxon>
        <taxon>Deinococcota</taxon>
        <taxon>Deinococci</taxon>
        <taxon>Deinococcales</taxon>
        <taxon>Deinococcaceae</taxon>
        <taxon>Deinococcus</taxon>
    </lineage>
</organism>
<protein>
    <submittedName>
        <fullName evidence="2">Type I-E CRISPR-associated protein Cse2/CasB</fullName>
    </submittedName>
</protein>
<evidence type="ECO:0000256" key="1">
    <source>
        <dbReference type="SAM" id="MobiDB-lite"/>
    </source>
</evidence>
<dbReference type="EMBL" id="PYSV01000005">
    <property type="protein sequence ID" value="PTA68614.1"/>
    <property type="molecule type" value="Genomic_DNA"/>
</dbReference>
<dbReference type="InterPro" id="IPR013382">
    <property type="entry name" value="CRISPR-assoc_prot_Cse2"/>
</dbReference>
<reference evidence="2 3" key="1">
    <citation type="submission" date="2018-03" db="EMBL/GenBank/DDBJ databases">
        <title>Draft genome of Deinococcus sp. OD32.</title>
        <authorList>
            <person name="Wang X.-P."/>
            <person name="Du Z.-J."/>
        </authorList>
    </citation>
    <scope>NUCLEOTIDE SEQUENCE [LARGE SCALE GENOMIC DNA]</scope>
    <source>
        <strain evidence="2 3">OD32</strain>
    </source>
</reference>
<name>A0A2T3W9Z2_9DEIO</name>
<dbReference type="Proteomes" id="UP000240317">
    <property type="component" value="Unassembled WGS sequence"/>
</dbReference>